<organism evidence="9 10">
    <name type="scientific">Borrelia crocidurae (strain Achema)</name>
    <dbReference type="NCBI Taxonomy" id="1155096"/>
    <lineage>
        <taxon>Bacteria</taxon>
        <taxon>Pseudomonadati</taxon>
        <taxon>Spirochaetota</taxon>
        <taxon>Spirochaetia</taxon>
        <taxon>Spirochaetales</taxon>
        <taxon>Borreliaceae</taxon>
        <taxon>Borrelia</taxon>
    </lineage>
</organism>
<comment type="function">
    <text evidence="1 8">The Vlp and Vsp proteins are antigenically distinct proteins, only one vlp or vsp gene is transcriptionally active at any one time. Switching between these genes is a mechanism of host immune response evasion.</text>
</comment>
<evidence type="ECO:0000256" key="2">
    <source>
        <dbReference type="ARBA" id="ARBA00004459"/>
    </source>
</evidence>
<keyword evidence="4 8" id="KW-0472">Membrane</keyword>
<dbReference type="EMBL" id="CP003452">
    <property type="protein sequence ID" value="AFI32101.1"/>
    <property type="molecule type" value="Genomic_DNA"/>
</dbReference>
<dbReference type="Proteomes" id="UP000005212">
    <property type="component" value="Plasmid unnamed26"/>
</dbReference>
<evidence type="ECO:0000256" key="6">
    <source>
        <dbReference type="ARBA" id="ARBA00023237"/>
    </source>
</evidence>
<name>I0FF45_BORCA</name>
<evidence type="ECO:0000256" key="5">
    <source>
        <dbReference type="ARBA" id="ARBA00023139"/>
    </source>
</evidence>
<dbReference type="InterPro" id="IPR000680">
    <property type="entry name" value="Borrelia_lipo"/>
</dbReference>
<evidence type="ECO:0000256" key="1">
    <source>
        <dbReference type="ARBA" id="ARBA00003932"/>
    </source>
</evidence>
<sequence>MSGGIALRSLIKEGKLASHNENSDEKAVQSAGITAVNKLLGAVEDIIKKTVKNVLEKVKKEVDKARDPKAVGQQ</sequence>
<evidence type="ECO:0000256" key="4">
    <source>
        <dbReference type="ARBA" id="ARBA00023136"/>
    </source>
</evidence>
<dbReference type="GO" id="GO:0009279">
    <property type="term" value="C:cell outer membrane"/>
    <property type="evidence" value="ECO:0007669"/>
    <property type="project" value="UniProtKB-SubCell"/>
</dbReference>
<keyword evidence="9" id="KW-0614">Plasmid</keyword>
<geneLocation type="plasmid" evidence="10">
    <name>unnamed26</name>
</geneLocation>
<keyword evidence="5 8" id="KW-0564">Palmitate</keyword>
<keyword evidence="3" id="KW-0732">Signal</keyword>
<dbReference type="PATRIC" id="fig|1155096.3.peg.1337"/>
<protein>
    <recommendedName>
        <fullName evidence="8">Variable large protein</fullName>
    </recommendedName>
</protein>
<keyword evidence="6 8" id="KW-0998">Cell outer membrane</keyword>
<accession>I0FF45</accession>
<proteinExistence type="predicted"/>
<evidence type="ECO:0000313" key="10">
    <source>
        <dbReference type="Proteomes" id="UP000005212"/>
    </source>
</evidence>
<gene>
    <name evidence="9" type="ordered locus">Q7M_1345</name>
</gene>
<evidence type="ECO:0000313" key="9">
    <source>
        <dbReference type="EMBL" id="AFI32101.1"/>
    </source>
</evidence>
<evidence type="ECO:0000256" key="8">
    <source>
        <dbReference type="RuleBase" id="RU363105"/>
    </source>
</evidence>
<comment type="subcellular location">
    <subcellularLocation>
        <location evidence="2 8">Cell outer membrane</location>
        <topology evidence="2 8">Lipid-anchor</topology>
    </subcellularLocation>
</comment>
<evidence type="ECO:0000256" key="7">
    <source>
        <dbReference type="ARBA" id="ARBA00023288"/>
    </source>
</evidence>
<keyword evidence="7 8" id="KW-0449">Lipoprotein</keyword>
<dbReference type="AlphaFoldDB" id="I0FF45"/>
<reference evidence="9 10" key="1">
    <citation type="journal article" date="2012" name="J. Bacteriol.">
        <title>Complete Genome Sequence of Borrelia crocidurae.</title>
        <authorList>
            <person name="Elbir H."/>
            <person name="Gimenez G."/>
            <person name="Robert C."/>
            <person name="Bergstrom S."/>
            <person name="Cutler S."/>
            <person name="Raoult D."/>
            <person name="Drancourt M."/>
        </authorList>
    </citation>
    <scope>NUCLEOTIDE SEQUENCE [LARGE SCALE GENOMIC DNA]</scope>
    <source>
        <strain evidence="9 10">Achema</strain>
        <plasmid evidence="10">unnamed26</plasmid>
    </source>
</reference>
<evidence type="ECO:0000256" key="3">
    <source>
        <dbReference type="ARBA" id="ARBA00022729"/>
    </source>
</evidence>
<dbReference type="SUPFAM" id="SSF74748">
    <property type="entry name" value="Variable surface antigen VlsE"/>
    <property type="match status" value="1"/>
</dbReference>
<dbReference type="HOGENOM" id="CLU_170887_1_0_12"/>
<dbReference type="KEGG" id="bcw:Q7M_1345"/>
<dbReference type="Pfam" id="PF00921">
    <property type="entry name" value="Lipoprotein_2"/>
    <property type="match status" value="1"/>
</dbReference>
<reference evidence="10" key="2">
    <citation type="submission" date="2012-03" db="EMBL/GenBank/DDBJ databases">
        <title>Complete genome sequence of Borrelia crocidurae.</title>
        <authorList>
            <person name="Elbir H."/>
            <person name="Gimenez G."/>
            <person name="Robert C."/>
            <person name="Raoult D."/>
            <person name="Drancourt M."/>
        </authorList>
    </citation>
    <scope>NUCLEOTIDE SEQUENCE [LARGE SCALE GENOMIC DNA]</scope>
    <source>
        <strain evidence="10">Achema</strain>
        <plasmid evidence="10">unnamed26</plasmid>
    </source>
</reference>